<gene>
    <name evidence="16" type="ORF">HIJ39_09570</name>
</gene>
<evidence type="ECO:0000256" key="4">
    <source>
        <dbReference type="ARBA" id="ARBA00022801"/>
    </source>
</evidence>
<dbReference type="InterPro" id="IPR014016">
    <property type="entry name" value="UvrD-like_ATP-bd"/>
</dbReference>
<feature type="domain" description="UvrD-like helicase ATP-binding" evidence="14">
    <location>
        <begin position="5"/>
        <end position="282"/>
    </location>
</feature>
<keyword evidence="17" id="KW-1185">Reference proteome</keyword>
<sequence>MNLFDELNEPQRQACLATDGPVLVLAGAGSGKTRTLTYRIAHLIQNQGVHPGQILAFTFTNKAAREMKNRISVLVGPDSRFMWIGTFHSVAVRILRENIRHLGYDDRFVVYDTDDTRSLLKDIVREFNWDEKEWPPSLFQTAISRAKNKFQGPKQWTDTSFFGERVRQVYERYQKRLKDLNALDFDDLIFQTVALLDTHPEVKAQYQRRFRHVLVDEYQDTNLAQYQMVRHLVGPEGNLCAVGDDDQSIYGWRGADMRNILEFQRDFPGATIVRLEENYRSTQVILDAANAVVRNNRERLGKELWTEKKNGEKIRVYRAPDEESEAWYAAEVIHEAVRHGHKLSDCAILYRTNAQSRAFEMAMSRAGITYRLVGGKRFYERKEVKDVLAYLRVVFNPADDMSLLRIINYPRRGIGDVAQRRLREYALDQGVSLAGALAAAGNIEGLSAQARRASLELSELLRSFQAQDGQSLADRVRHIAEASHIMTQLRQERTREADDRLENIGELISEAKRFEDEQGTPDLGEFLGWVALVSDWDETDEDAGGVWLMTVHSAKGLEFPVVIVAGLEEGVFPHMRSMDEGTVEEERRLMYVALTRAQEELYVTYAETRTILGRTTANPVSRFIKEIPEELVAKSQRIAPPDRALSGANRTVEGLALGEKVRHPRFGWGTIVAVRGDGDDTEVTIAFPGGGVRSFLAKFAQLTREETGA</sequence>
<dbReference type="SUPFAM" id="SSF52540">
    <property type="entry name" value="P-loop containing nucleoside triphosphate hydrolases"/>
    <property type="match status" value="1"/>
</dbReference>
<dbReference type="AlphaFoldDB" id="A0A7Y0L3H2"/>
<dbReference type="InterPro" id="IPR014017">
    <property type="entry name" value="DNA_helicase_UvrD-like_C"/>
</dbReference>
<evidence type="ECO:0000256" key="1">
    <source>
        <dbReference type="ARBA" id="ARBA00009922"/>
    </source>
</evidence>
<evidence type="ECO:0000256" key="8">
    <source>
        <dbReference type="ARBA" id="ARBA00023235"/>
    </source>
</evidence>
<dbReference type="Gene3D" id="3.40.50.300">
    <property type="entry name" value="P-loop containing nucleotide triphosphate hydrolases"/>
    <property type="match status" value="2"/>
</dbReference>
<comment type="similarity">
    <text evidence="1">Belongs to the helicase family. UvrD subfamily.</text>
</comment>
<dbReference type="GO" id="GO:0003677">
    <property type="term" value="F:DNA binding"/>
    <property type="evidence" value="ECO:0007669"/>
    <property type="project" value="UniProtKB-KW"/>
</dbReference>
<dbReference type="PROSITE" id="PS51198">
    <property type="entry name" value="UVRD_HELICASE_ATP_BIND"/>
    <property type="match status" value="1"/>
</dbReference>
<dbReference type="InterPro" id="IPR013986">
    <property type="entry name" value="DExx_box_DNA_helicase_dom_sf"/>
</dbReference>
<evidence type="ECO:0000259" key="14">
    <source>
        <dbReference type="PROSITE" id="PS51198"/>
    </source>
</evidence>
<evidence type="ECO:0000313" key="16">
    <source>
        <dbReference type="EMBL" id="NMP22598.1"/>
    </source>
</evidence>
<dbReference type="Pfam" id="PF21196">
    <property type="entry name" value="PcrA_UvrD_tudor"/>
    <property type="match status" value="1"/>
</dbReference>
<dbReference type="GO" id="GO:0043138">
    <property type="term" value="F:3'-5' DNA helicase activity"/>
    <property type="evidence" value="ECO:0007669"/>
    <property type="project" value="UniProtKB-EC"/>
</dbReference>
<organism evidence="16 17">
    <name type="scientific">Sulfobacillus harzensis</name>
    <dbReference type="NCBI Taxonomy" id="2729629"/>
    <lineage>
        <taxon>Bacteria</taxon>
        <taxon>Bacillati</taxon>
        <taxon>Bacillota</taxon>
        <taxon>Clostridia</taxon>
        <taxon>Eubacteriales</taxon>
        <taxon>Clostridiales Family XVII. Incertae Sedis</taxon>
        <taxon>Sulfobacillus</taxon>
    </lineage>
</organism>
<evidence type="ECO:0000256" key="12">
    <source>
        <dbReference type="ARBA" id="ARBA00048988"/>
    </source>
</evidence>
<dbReference type="PANTHER" id="PTHR11070:SF2">
    <property type="entry name" value="ATP-DEPENDENT DNA HELICASE SRS2"/>
    <property type="match status" value="1"/>
</dbReference>
<keyword evidence="5 13" id="KW-0347">Helicase</keyword>
<dbReference type="EMBL" id="JABBVZ010000026">
    <property type="protein sequence ID" value="NMP22598.1"/>
    <property type="molecule type" value="Genomic_DNA"/>
</dbReference>
<dbReference type="Pfam" id="PF13361">
    <property type="entry name" value="UvrD_C"/>
    <property type="match status" value="1"/>
</dbReference>
<dbReference type="RefSeq" id="WP_169099060.1">
    <property type="nucleotide sequence ID" value="NZ_JABBVZ010000026.1"/>
</dbReference>
<keyword evidence="3 13" id="KW-0547">Nucleotide-binding</keyword>
<evidence type="ECO:0000256" key="9">
    <source>
        <dbReference type="ARBA" id="ARBA00034617"/>
    </source>
</evidence>
<evidence type="ECO:0000256" key="7">
    <source>
        <dbReference type="ARBA" id="ARBA00023125"/>
    </source>
</evidence>
<dbReference type="EC" id="5.6.2.4" evidence="10"/>
<dbReference type="GO" id="GO:0005829">
    <property type="term" value="C:cytosol"/>
    <property type="evidence" value="ECO:0007669"/>
    <property type="project" value="TreeGrafter"/>
</dbReference>
<dbReference type="InterPro" id="IPR000212">
    <property type="entry name" value="DNA_helicase_UvrD/REP"/>
</dbReference>
<dbReference type="GO" id="GO:0016787">
    <property type="term" value="F:hydrolase activity"/>
    <property type="evidence" value="ECO:0007669"/>
    <property type="project" value="UniProtKB-UniRule"/>
</dbReference>
<evidence type="ECO:0000256" key="6">
    <source>
        <dbReference type="ARBA" id="ARBA00022840"/>
    </source>
</evidence>
<dbReference type="GO" id="GO:0000725">
    <property type="term" value="P:recombinational repair"/>
    <property type="evidence" value="ECO:0007669"/>
    <property type="project" value="TreeGrafter"/>
</dbReference>
<evidence type="ECO:0000256" key="3">
    <source>
        <dbReference type="ARBA" id="ARBA00022741"/>
    </source>
</evidence>
<evidence type="ECO:0000256" key="2">
    <source>
        <dbReference type="ARBA" id="ARBA00014807"/>
    </source>
</evidence>
<dbReference type="Gene3D" id="1.10.10.160">
    <property type="match status" value="1"/>
</dbReference>
<comment type="caution">
    <text evidence="16">The sequence shown here is derived from an EMBL/GenBank/DDBJ whole genome shotgun (WGS) entry which is preliminary data.</text>
</comment>
<accession>A0A7Y0L3H2</accession>
<dbReference type="CDD" id="cd18807">
    <property type="entry name" value="SF1_C_UvrD"/>
    <property type="match status" value="1"/>
</dbReference>
<reference evidence="16 17" key="1">
    <citation type="submission" date="2020-04" db="EMBL/GenBank/DDBJ databases">
        <authorList>
            <person name="Zhang R."/>
            <person name="Schippers A."/>
        </authorList>
    </citation>
    <scope>NUCLEOTIDE SEQUENCE [LARGE SCALE GENOMIC DNA]</scope>
    <source>
        <strain evidence="16 17">DSM 109850</strain>
    </source>
</reference>
<dbReference type="GO" id="GO:0005524">
    <property type="term" value="F:ATP binding"/>
    <property type="evidence" value="ECO:0007669"/>
    <property type="project" value="UniProtKB-UniRule"/>
</dbReference>
<evidence type="ECO:0000259" key="15">
    <source>
        <dbReference type="PROSITE" id="PS51217"/>
    </source>
</evidence>
<dbReference type="PROSITE" id="PS51217">
    <property type="entry name" value="UVRD_HELICASE_CTER"/>
    <property type="match status" value="1"/>
</dbReference>
<comment type="catalytic activity">
    <reaction evidence="9">
        <text>Couples ATP hydrolysis with the unwinding of duplex DNA by translocating in the 3'-5' direction.</text>
        <dbReference type="EC" id="5.6.2.4"/>
    </reaction>
</comment>
<dbReference type="Proteomes" id="UP000533476">
    <property type="component" value="Unassembled WGS sequence"/>
</dbReference>
<evidence type="ECO:0000313" key="17">
    <source>
        <dbReference type="Proteomes" id="UP000533476"/>
    </source>
</evidence>
<dbReference type="CDD" id="cd17932">
    <property type="entry name" value="DEXQc_UvrD"/>
    <property type="match status" value="1"/>
</dbReference>
<dbReference type="FunFam" id="1.10.486.10:FF:000003">
    <property type="entry name" value="ATP-dependent DNA helicase"/>
    <property type="match status" value="1"/>
</dbReference>
<keyword evidence="7" id="KW-0238">DNA-binding</keyword>
<evidence type="ECO:0000256" key="13">
    <source>
        <dbReference type="PROSITE-ProRule" id="PRU00560"/>
    </source>
</evidence>
<proteinExistence type="inferred from homology"/>
<dbReference type="Gene3D" id="1.10.486.10">
    <property type="entry name" value="PCRA, domain 4"/>
    <property type="match status" value="1"/>
</dbReference>
<feature type="domain" description="UvrD-like helicase C-terminal" evidence="15">
    <location>
        <begin position="283"/>
        <end position="556"/>
    </location>
</feature>
<dbReference type="FunFam" id="1.10.10.160:FF:000001">
    <property type="entry name" value="ATP-dependent DNA helicase"/>
    <property type="match status" value="1"/>
</dbReference>
<evidence type="ECO:0000256" key="10">
    <source>
        <dbReference type="ARBA" id="ARBA00034808"/>
    </source>
</evidence>
<feature type="binding site" evidence="13">
    <location>
        <begin position="26"/>
        <end position="33"/>
    </location>
    <ligand>
        <name>ATP</name>
        <dbReference type="ChEBI" id="CHEBI:30616"/>
    </ligand>
</feature>
<dbReference type="Pfam" id="PF00580">
    <property type="entry name" value="UvrD-helicase"/>
    <property type="match status" value="1"/>
</dbReference>
<keyword evidence="4 13" id="KW-0378">Hydrolase</keyword>
<keyword evidence="8" id="KW-0413">Isomerase</keyword>
<dbReference type="GO" id="GO:0009314">
    <property type="term" value="P:response to radiation"/>
    <property type="evidence" value="ECO:0007669"/>
    <property type="project" value="UniProtKB-ARBA"/>
</dbReference>
<dbReference type="InterPro" id="IPR027417">
    <property type="entry name" value="P-loop_NTPase"/>
</dbReference>
<name>A0A7Y0L3H2_9FIRM</name>
<dbReference type="PANTHER" id="PTHR11070">
    <property type="entry name" value="UVRD / RECB / PCRA DNA HELICASE FAMILY MEMBER"/>
    <property type="match status" value="1"/>
</dbReference>
<evidence type="ECO:0000256" key="5">
    <source>
        <dbReference type="ARBA" id="ARBA00022806"/>
    </source>
</evidence>
<evidence type="ECO:0000256" key="11">
    <source>
        <dbReference type="ARBA" id="ARBA00034900"/>
    </source>
</evidence>
<protein>
    <recommendedName>
        <fullName evidence="2">ATP-dependent DNA helicase PcrA</fullName>
        <ecNumber evidence="10">5.6.2.4</ecNumber>
    </recommendedName>
    <alternativeName>
        <fullName evidence="11">DNA 3'-5' helicase PcrA</fullName>
    </alternativeName>
</protein>
<dbReference type="GO" id="GO:0033202">
    <property type="term" value="C:DNA helicase complex"/>
    <property type="evidence" value="ECO:0007669"/>
    <property type="project" value="TreeGrafter"/>
</dbReference>
<keyword evidence="6 13" id="KW-0067">ATP-binding</keyword>
<comment type="catalytic activity">
    <reaction evidence="12">
        <text>ATP + H2O = ADP + phosphate + H(+)</text>
        <dbReference type="Rhea" id="RHEA:13065"/>
        <dbReference type="ChEBI" id="CHEBI:15377"/>
        <dbReference type="ChEBI" id="CHEBI:15378"/>
        <dbReference type="ChEBI" id="CHEBI:30616"/>
        <dbReference type="ChEBI" id="CHEBI:43474"/>
        <dbReference type="ChEBI" id="CHEBI:456216"/>
        <dbReference type="EC" id="5.6.2.4"/>
    </reaction>
</comment>